<dbReference type="EMBL" id="LAZR01007153">
    <property type="protein sequence ID" value="KKM87100.1"/>
    <property type="molecule type" value="Genomic_DNA"/>
</dbReference>
<organism evidence="1">
    <name type="scientific">marine sediment metagenome</name>
    <dbReference type="NCBI Taxonomy" id="412755"/>
    <lineage>
        <taxon>unclassified sequences</taxon>
        <taxon>metagenomes</taxon>
        <taxon>ecological metagenomes</taxon>
    </lineage>
</organism>
<dbReference type="AlphaFoldDB" id="A0A0F9NEC5"/>
<proteinExistence type="predicted"/>
<protein>
    <submittedName>
        <fullName evidence="1">Uncharacterized protein</fullName>
    </submittedName>
</protein>
<name>A0A0F9NEC5_9ZZZZ</name>
<comment type="caution">
    <text evidence="1">The sequence shown here is derived from an EMBL/GenBank/DDBJ whole genome shotgun (WGS) entry which is preliminary data.</text>
</comment>
<accession>A0A0F9NEC5</accession>
<sequence length="93" mass="10984">MEVNITIKKIKSLEKIKSIVCNDCKEYHHIGKEFLKITGISNEDLDTIINSIKNNFREVHNYNHDVEIKEMNALPLDYKLFTIPFNRDNDDFL</sequence>
<gene>
    <name evidence="1" type="ORF">LCGC14_1272370</name>
</gene>
<evidence type="ECO:0000313" key="1">
    <source>
        <dbReference type="EMBL" id="KKM87100.1"/>
    </source>
</evidence>
<reference evidence="1" key="1">
    <citation type="journal article" date="2015" name="Nature">
        <title>Complex archaea that bridge the gap between prokaryotes and eukaryotes.</title>
        <authorList>
            <person name="Spang A."/>
            <person name="Saw J.H."/>
            <person name="Jorgensen S.L."/>
            <person name="Zaremba-Niedzwiedzka K."/>
            <person name="Martijn J."/>
            <person name="Lind A.E."/>
            <person name="van Eijk R."/>
            <person name="Schleper C."/>
            <person name="Guy L."/>
            <person name="Ettema T.J."/>
        </authorList>
    </citation>
    <scope>NUCLEOTIDE SEQUENCE</scope>
</reference>